<dbReference type="AlphaFoldDB" id="M1MJZ0"/>
<dbReference type="KEGG" id="csr:Cspa_c44660"/>
<accession>M1MJZ0</accession>
<proteinExistence type="predicted"/>
<dbReference type="RefSeq" id="WP_015394530.1">
    <property type="nucleotide sequence ID" value="NC_020291.1"/>
</dbReference>
<reference evidence="2 3" key="1">
    <citation type="submission" date="2013-02" db="EMBL/GenBank/DDBJ databases">
        <title>Genome sequence of Clostridium saccharoperbutylacetonicum N1-4(HMT).</title>
        <authorList>
            <person name="Poehlein A."/>
            <person name="Daniel R."/>
        </authorList>
    </citation>
    <scope>NUCLEOTIDE SEQUENCE [LARGE SCALE GENOMIC DNA]</scope>
    <source>
        <strain evidence="3">N1-4(HMT)</strain>
    </source>
</reference>
<dbReference type="PATRIC" id="fig|931276.5.peg.4502"/>
<dbReference type="eggNOG" id="ENOG50344RM">
    <property type="taxonomic scope" value="Bacteria"/>
</dbReference>
<evidence type="ECO:0000256" key="1">
    <source>
        <dbReference type="SAM" id="SignalP"/>
    </source>
</evidence>
<evidence type="ECO:0000313" key="3">
    <source>
        <dbReference type="Proteomes" id="UP000011728"/>
    </source>
</evidence>
<evidence type="ECO:0000313" key="2">
    <source>
        <dbReference type="EMBL" id="AGF58219.1"/>
    </source>
</evidence>
<dbReference type="HOGENOM" id="CLU_1189465_0_0_9"/>
<keyword evidence="3" id="KW-1185">Reference proteome</keyword>
<dbReference type="OrthoDB" id="1730126at2"/>
<feature type="chain" id="PRO_5004015809" evidence="1">
    <location>
        <begin position="21"/>
        <end position="269"/>
    </location>
</feature>
<keyword evidence="1" id="KW-0732">Signal</keyword>
<dbReference type="EMBL" id="CP004121">
    <property type="protein sequence ID" value="AGF58219.1"/>
    <property type="molecule type" value="Genomic_DNA"/>
</dbReference>
<protein>
    <submittedName>
        <fullName evidence="2">Uncharacterized protein</fullName>
    </submittedName>
</protein>
<name>M1MJZ0_9CLOT</name>
<sequence>MAVVAILTTVIGTTSIPAFATTTNGTLIKSSIKNNTLTKDSYISWFNEKIKKSTGSEKADLKTALSQFKALTKEKQDKFIEYLNNPEIMSNAIKTANNAVKQEVKKSSLASLNSSSQSTSNKVFKYNDDIKVTVSSNVEDTDKSNKSNSISKSSYGDAQEHKVTGTYKDAITLFDVDVFQAIIWVKYTHNGDEVLSVDDGNAYTGKNYSPLLDTNWSDVSLDYNSQKAWATSDVTFSLIWKGLGVKYGSAELGVQGDVNKNIEGWTTPQ</sequence>
<feature type="signal peptide" evidence="1">
    <location>
        <begin position="1"/>
        <end position="20"/>
    </location>
</feature>
<dbReference type="Proteomes" id="UP000011728">
    <property type="component" value="Chromosome"/>
</dbReference>
<organism evidence="2 3">
    <name type="scientific">Clostridium saccharoperbutylacetonicum N1-4(HMT)</name>
    <dbReference type="NCBI Taxonomy" id="931276"/>
    <lineage>
        <taxon>Bacteria</taxon>
        <taxon>Bacillati</taxon>
        <taxon>Bacillota</taxon>
        <taxon>Clostridia</taxon>
        <taxon>Eubacteriales</taxon>
        <taxon>Clostridiaceae</taxon>
        <taxon>Clostridium</taxon>
    </lineage>
</organism>
<gene>
    <name evidence="2" type="ORF">Cspa_c44660</name>
</gene>